<feature type="region of interest" description="Disordered" evidence="7">
    <location>
        <begin position="328"/>
        <end position="383"/>
    </location>
</feature>
<dbReference type="GO" id="GO:0000981">
    <property type="term" value="F:DNA-binding transcription factor activity, RNA polymerase II-specific"/>
    <property type="evidence" value="ECO:0007669"/>
    <property type="project" value="TreeGrafter"/>
</dbReference>
<dbReference type="PANTHER" id="PTHR12081">
    <property type="entry name" value="TRANSCRIPTION FACTOR E2F"/>
    <property type="match status" value="1"/>
</dbReference>
<dbReference type="EMBL" id="JAAALK010000086">
    <property type="protein sequence ID" value="KAG8081929.1"/>
    <property type="molecule type" value="Genomic_DNA"/>
</dbReference>
<comment type="subcellular location">
    <subcellularLocation>
        <location evidence="6">Nucleus</location>
    </subcellularLocation>
</comment>
<dbReference type="InterPro" id="IPR003316">
    <property type="entry name" value="E2F_WHTH_DNA-bd_dom"/>
</dbReference>
<gene>
    <name evidence="9" type="ORF">GUJ93_ZPchr0014g47481</name>
</gene>
<organism evidence="9 10">
    <name type="scientific">Zizania palustris</name>
    <name type="common">Northern wild rice</name>
    <dbReference type="NCBI Taxonomy" id="103762"/>
    <lineage>
        <taxon>Eukaryota</taxon>
        <taxon>Viridiplantae</taxon>
        <taxon>Streptophyta</taxon>
        <taxon>Embryophyta</taxon>
        <taxon>Tracheophyta</taxon>
        <taxon>Spermatophyta</taxon>
        <taxon>Magnoliopsida</taxon>
        <taxon>Liliopsida</taxon>
        <taxon>Poales</taxon>
        <taxon>Poaceae</taxon>
        <taxon>BOP clade</taxon>
        <taxon>Oryzoideae</taxon>
        <taxon>Oryzeae</taxon>
        <taxon>Zizaniinae</taxon>
        <taxon>Zizania</taxon>
    </lineage>
</organism>
<proteinExistence type="inferred from homology"/>
<sequence>MSGGGRGPSAQQIVQSVQRLPAACAAPEDYRRFLTPSSSAAVVVALGGRDGGEIKEGIVIKTPLKRKTPCGESDGAESSAQMVTSPRFTEGVGSPLMTPASGKSARTRKSIAECSKAGPNTPTSNAGSPGNPSTPANSSRYDNSLGLLTKKFINLLKQTQDGILDLNNAAEILEVRKRRIYDITNVLEGIGLIEKKLKNRIRWRDTDDSGTNFDSNISVLQTEVENLYIQEQDLDRSISEIREKMEEFTEDESNKRWLYVTEDDINRLPCFQNELLISIKAPRGTTLEVPEHEAGDYLQRRYRILLRSTMGPIDLYLVSQFKTMEQLGDTATPPRHSSGAKPPSIPTEAGQSSRHNMLPSVQPDIQKTPHRNAPRDFGGMKKITPSDIDTDADYWLLTDGDISITDMWTSPEMQWDQMDTDDFLAEETSTTPRALNQPSAAVVSVGSHRSDSNVNVHMITSRDRNGSIDLIACLLTWPLMI</sequence>
<dbReference type="OrthoDB" id="1743261at2759"/>
<evidence type="ECO:0000259" key="8">
    <source>
        <dbReference type="SMART" id="SM01372"/>
    </source>
</evidence>
<dbReference type="GO" id="GO:0046983">
    <property type="term" value="F:protein dimerization activity"/>
    <property type="evidence" value="ECO:0007669"/>
    <property type="project" value="InterPro"/>
</dbReference>
<evidence type="ECO:0000256" key="7">
    <source>
        <dbReference type="SAM" id="MobiDB-lite"/>
    </source>
</evidence>
<comment type="caution">
    <text evidence="9">The sequence shown here is derived from an EMBL/GenBank/DDBJ whole genome shotgun (WGS) entry which is preliminary data.</text>
</comment>
<dbReference type="FunFam" id="1.10.10.10:FF:000008">
    <property type="entry name" value="E2F transcription factor 1"/>
    <property type="match status" value="1"/>
</dbReference>
<feature type="region of interest" description="Disordered" evidence="7">
    <location>
        <begin position="65"/>
        <end position="141"/>
    </location>
</feature>
<evidence type="ECO:0000313" key="9">
    <source>
        <dbReference type="EMBL" id="KAG8081929.1"/>
    </source>
</evidence>
<dbReference type="SMART" id="SM01372">
    <property type="entry name" value="E2F_TDP"/>
    <property type="match status" value="1"/>
</dbReference>
<keyword evidence="4 6" id="KW-0804">Transcription</keyword>
<dbReference type="GO" id="GO:0000978">
    <property type="term" value="F:RNA polymerase II cis-regulatory region sequence-specific DNA binding"/>
    <property type="evidence" value="ECO:0007669"/>
    <property type="project" value="InterPro"/>
</dbReference>
<keyword evidence="5" id="KW-0131">Cell cycle</keyword>
<name>A0A8J5T8X4_ZIZPA</name>
<evidence type="ECO:0000313" key="10">
    <source>
        <dbReference type="Proteomes" id="UP000729402"/>
    </source>
</evidence>
<keyword evidence="3 6" id="KW-0238">DNA-binding</keyword>
<protein>
    <recommendedName>
        <fullName evidence="8">E2F/DP family winged-helix DNA-binding domain-containing protein</fullName>
    </recommendedName>
</protein>
<dbReference type="InterPro" id="IPR032198">
    <property type="entry name" value="E2F_CC-MB"/>
</dbReference>
<evidence type="ECO:0000256" key="2">
    <source>
        <dbReference type="ARBA" id="ARBA00023015"/>
    </source>
</evidence>
<reference evidence="9" key="1">
    <citation type="journal article" date="2021" name="bioRxiv">
        <title>Whole Genome Assembly and Annotation of Northern Wild Rice, Zizania palustris L., Supports a Whole Genome Duplication in the Zizania Genus.</title>
        <authorList>
            <person name="Haas M."/>
            <person name="Kono T."/>
            <person name="Macchietto M."/>
            <person name="Millas R."/>
            <person name="McGilp L."/>
            <person name="Shao M."/>
            <person name="Duquette J."/>
            <person name="Hirsch C.N."/>
            <person name="Kimball J."/>
        </authorList>
    </citation>
    <scope>NUCLEOTIDE SEQUENCE</scope>
    <source>
        <tissue evidence="9">Fresh leaf tissue</tissue>
    </source>
</reference>
<comment type="similarity">
    <text evidence="1 6">Belongs to the E2F/DP family.</text>
</comment>
<keyword evidence="10" id="KW-1185">Reference proteome</keyword>
<keyword evidence="2 6" id="KW-0805">Transcription regulation</keyword>
<dbReference type="Pfam" id="PF02319">
    <property type="entry name" value="WHD_E2F_TDP"/>
    <property type="match status" value="1"/>
</dbReference>
<feature type="domain" description="E2F/DP family winged-helix DNA-binding" evidence="8">
    <location>
        <begin position="140"/>
        <end position="205"/>
    </location>
</feature>
<dbReference type="CDD" id="cd14660">
    <property type="entry name" value="E2F_DD"/>
    <property type="match status" value="1"/>
</dbReference>
<feature type="compositionally biased region" description="Polar residues" evidence="7">
    <location>
        <begin position="76"/>
        <end position="87"/>
    </location>
</feature>
<evidence type="ECO:0000256" key="1">
    <source>
        <dbReference type="ARBA" id="ARBA00010940"/>
    </source>
</evidence>
<dbReference type="PANTHER" id="PTHR12081:SF98">
    <property type="entry name" value="E2F-DP TRANSCRIPTION FACTOR"/>
    <property type="match status" value="1"/>
</dbReference>
<accession>A0A8J5T8X4</accession>
<dbReference type="InterPro" id="IPR015633">
    <property type="entry name" value="E2F"/>
</dbReference>
<dbReference type="Proteomes" id="UP000729402">
    <property type="component" value="Unassembled WGS sequence"/>
</dbReference>
<reference evidence="9" key="2">
    <citation type="submission" date="2021-02" db="EMBL/GenBank/DDBJ databases">
        <authorList>
            <person name="Kimball J.A."/>
            <person name="Haas M.W."/>
            <person name="Macchietto M."/>
            <person name="Kono T."/>
            <person name="Duquette J."/>
            <person name="Shao M."/>
        </authorList>
    </citation>
    <scope>NUCLEOTIDE SEQUENCE</scope>
    <source>
        <tissue evidence="9">Fresh leaf tissue</tissue>
    </source>
</reference>
<evidence type="ECO:0000256" key="3">
    <source>
        <dbReference type="ARBA" id="ARBA00023125"/>
    </source>
</evidence>
<dbReference type="Pfam" id="PF16421">
    <property type="entry name" value="E2F_CC-MB"/>
    <property type="match status" value="1"/>
</dbReference>
<feature type="compositionally biased region" description="Polar residues" evidence="7">
    <location>
        <begin position="118"/>
        <end position="141"/>
    </location>
</feature>
<dbReference type="AlphaFoldDB" id="A0A8J5T8X4"/>
<evidence type="ECO:0000256" key="6">
    <source>
        <dbReference type="RuleBase" id="RU003796"/>
    </source>
</evidence>
<evidence type="ECO:0000256" key="4">
    <source>
        <dbReference type="ARBA" id="ARBA00023163"/>
    </source>
</evidence>
<dbReference type="GO" id="GO:0090575">
    <property type="term" value="C:RNA polymerase II transcription regulator complex"/>
    <property type="evidence" value="ECO:0007669"/>
    <property type="project" value="TreeGrafter"/>
</dbReference>
<keyword evidence="6" id="KW-0539">Nucleus</keyword>
<evidence type="ECO:0000256" key="5">
    <source>
        <dbReference type="ARBA" id="ARBA00023306"/>
    </source>
</evidence>